<accession>A0A6L2MA02</accession>
<evidence type="ECO:0000313" key="2">
    <source>
        <dbReference type="EMBL" id="GEU70863.1"/>
    </source>
</evidence>
<evidence type="ECO:0000256" key="1">
    <source>
        <dbReference type="SAM" id="MobiDB-lite"/>
    </source>
</evidence>
<organism evidence="2">
    <name type="scientific">Tanacetum cinerariifolium</name>
    <name type="common">Dalmatian daisy</name>
    <name type="synonym">Chrysanthemum cinerariifolium</name>
    <dbReference type="NCBI Taxonomy" id="118510"/>
    <lineage>
        <taxon>Eukaryota</taxon>
        <taxon>Viridiplantae</taxon>
        <taxon>Streptophyta</taxon>
        <taxon>Embryophyta</taxon>
        <taxon>Tracheophyta</taxon>
        <taxon>Spermatophyta</taxon>
        <taxon>Magnoliopsida</taxon>
        <taxon>eudicotyledons</taxon>
        <taxon>Gunneridae</taxon>
        <taxon>Pentapetalae</taxon>
        <taxon>asterids</taxon>
        <taxon>campanulids</taxon>
        <taxon>Asterales</taxon>
        <taxon>Asteraceae</taxon>
        <taxon>Asteroideae</taxon>
        <taxon>Anthemideae</taxon>
        <taxon>Anthemidinae</taxon>
        <taxon>Tanacetum</taxon>
    </lineage>
</organism>
<reference evidence="2" key="1">
    <citation type="journal article" date="2019" name="Sci. Rep.">
        <title>Draft genome of Tanacetum cinerariifolium, the natural source of mosquito coil.</title>
        <authorList>
            <person name="Yamashiro T."/>
            <person name="Shiraishi A."/>
            <person name="Satake H."/>
            <person name="Nakayama K."/>
        </authorList>
    </citation>
    <scope>NUCLEOTIDE SEQUENCE</scope>
</reference>
<feature type="compositionally biased region" description="Basic residues" evidence="1">
    <location>
        <begin position="1"/>
        <end position="11"/>
    </location>
</feature>
<feature type="region of interest" description="Disordered" evidence="1">
    <location>
        <begin position="1"/>
        <end position="40"/>
    </location>
</feature>
<gene>
    <name evidence="2" type="ORF">Tci_042841</name>
</gene>
<feature type="compositionally biased region" description="Basic and acidic residues" evidence="1">
    <location>
        <begin position="12"/>
        <end position="31"/>
    </location>
</feature>
<proteinExistence type="predicted"/>
<dbReference type="AlphaFoldDB" id="A0A6L2MA02"/>
<comment type="caution">
    <text evidence="2">The sequence shown here is derived from an EMBL/GenBank/DDBJ whole genome shotgun (WGS) entry which is preliminary data.</text>
</comment>
<dbReference type="EMBL" id="BKCJ010006195">
    <property type="protein sequence ID" value="GEU70863.1"/>
    <property type="molecule type" value="Genomic_DNA"/>
</dbReference>
<sequence length="363" mass="40894">MECYNSHKRGHFARECRAPRGQDNRSREVTRKTMPVETPNSSALVSYDMLGGYNWSDQAKEGPANYALMAYSTLSASSSDFEVSDDEEEEVEKKEVKPSINRINFVKATIDNNPKETVKNSEQPKKHSLEKRDHKEIDEGYVAFGGNPKGGKITGKGSRPNLLFDIETLTKIMNYQPVVAQSNDFSGTKASNDAGKENKPDKDYILLPLWSADSSFSTTLKREEDSTNTTNRVNAITSNINDVISSGVNVVGTNIGIDLSTNLNMPSLEDIGIFEDSRDDVFGAEANFYNLDSTFQVSPIPTTRIYKDHPLKPVIRDLHSTPSDKENVKEFRGTWFGWYCYSKNRQQCKDYPNTITSYFYGFR</sequence>
<feature type="compositionally biased region" description="Basic and acidic residues" evidence="1">
    <location>
        <begin position="113"/>
        <end position="131"/>
    </location>
</feature>
<name>A0A6L2MA02_TANCI</name>
<feature type="region of interest" description="Disordered" evidence="1">
    <location>
        <begin position="111"/>
        <end position="131"/>
    </location>
</feature>
<protein>
    <submittedName>
        <fullName evidence="2">Uncharacterized protein</fullName>
    </submittedName>
</protein>